<organism evidence="3 4">
    <name type="scientific">Amylocarpus encephaloides</name>
    <dbReference type="NCBI Taxonomy" id="45428"/>
    <lineage>
        <taxon>Eukaryota</taxon>
        <taxon>Fungi</taxon>
        <taxon>Dikarya</taxon>
        <taxon>Ascomycota</taxon>
        <taxon>Pezizomycotina</taxon>
        <taxon>Leotiomycetes</taxon>
        <taxon>Helotiales</taxon>
        <taxon>Helotiales incertae sedis</taxon>
        <taxon>Amylocarpus</taxon>
    </lineage>
</organism>
<comment type="caution">
    <text evidence="3">The sequence shown here is derived from an EMBL/GenBank/DDBJ whole genome shotgun (WGS) entry which is preliminary data.</text>
</comment>
<evidence type="ECO:0000313" key="3">
    <source>
        <dbReference type="EMBL" id="KAG9235115.1"/>
    </source>
</evidence>
<feature type="region of interest" description="Disordered" evidence="1">
    <location>
        <begin position="1"/>
        <end position="63"/>
    </location>
</feature>
<evidence type="ECO:0000256" key="1">
    <source>
        <dbReference type="SAM" id="MobiDB-lite"/>
    </source>
</evidence>
<feature type="compositionally biased region" description="Basic and acidic residues" evidence="1">
    <location>
        <begin position="368"/>
        <end position="378"/>
    </location>
</feature>
<keyword evidence="2" id="KW-0472">Membrane</keyword>
<accession>A0A9P7YL64</accession>
<dbReference type="EMBL" id="MU251441">
    <property type="protein sequence ID" value="KAG9235115.1"/>
    <property type="molecule type" value="Genomic_DNA"/>
</dbReference>
<feature type="region of interest" description="Disordered" evidence="1">
    <location>
        <begin position="309"/>
        <end position="343"/>
    </location>
</feature>
<feature type="region of interest" description="Disordered" evidence="1">
    <location>
        <begin position="359"/>
        <end position="378"/>
    </location>
</feature>
<keyword evidence="2" id="KW-1133">Transmembrane helix</keyword>
<reference evidence="3" key="1">
    <citation type="journal article" date="2021" name="IMA Fungus">
        <title>Genomic characterization of three marine fungi, including Emericellopsis atlantica sp. nov. with signatures of a generalist lifestyle and marine biomass degradation.</title>
        <authorList>
            <person name="Hagestad O.C."/>
            <person name="Hou L."/>
            <person name="Andersen J.H."/>
            <person name="Hansen E.H."/>
            <person name="Altermark B."/>
            <person name="Li C."/>
            <person name="Kuhnert E."/>
            <person name="Cox R.J."/>
            <person name="Crous P.W."/>
            <person name="Spatafora J.W."/>
            <person name="Lail K."/>
            <person name="Amirebrahimi M."/>
            <person name="Lipzen A."/>
            <person name="Pangilinan J."/>
            <person name="Andreopoulos W."/>
            <person name="Hayes R.D."/>
            <person name="Ng V."/>
            <person name="Grigoriev I.V."/>
            <person name="Jackson S.A."/>
            <person name="Sutton T.D.S."/>
            <person name="Dobson A.D.W."/>
            <person name="Rama T."/>
        </authorList>
    </citation>
    <scope>NUCLEOTIDE SEQUENCE</scope>
    <source>
        <strain evidence="3">TRa018bII</strain>
    </source>
</reference>
<feature type="transmembrane region" description="Helical" evidence="2">
    <location>
        <begin position="215"/>
        <end position="239"/>
    </location>
</feature>
<keyword evidence="4" id="KW-1185">Reference proteome</keyword>
<feature type="compositionally biased region" description="Low complexity" evidence="1">
    <location>
        <begin position="91"/>
        <end position="106"/>
    </location>
</feature>
<proteinExistence type="predicted"/>
<keyword evidence="2" id="KW-0812">Transmembrane</keyword>
<feature type="region of interest" description="Disordered" evidence="1">
    <location>
        <begin position="82"/>
        <end position="108"/>
    </location>
</feature>
<protein>
    <submittedName>
        <fullName evidence="3">Uncharacterized protein</fullName>
    </submittedName>
</protein>
<dbReference type="OrthoDB" id="5417811at2759"/>
<feature type="transmembrane region" description="Helical" evidence="2">
    <location>
        <begin position="181"/>
        <end position="203"/>
    </location>
</feature>
<dbReference type="AlphaFoldDB" id="A0A9P7YL64"/>
<sequence>MRQNELRLLPSRDNAPSPSRVENLRHSVNQLFSGRSRVGALPPRGNTPDSPKTPRLPLGLGNFSSTRLQIPYLSRTNSISSIHSPIRSQHSRNPSTSSNRSSPSNPLRREIRHIPDNTVVPSGLPQAQYQPPRRFVGVDPEEQHLAELADAGRRGRRKSPSGHRTLFCGPKIKNRKIRSKILSCFVSGLFLVLVLTVYLALALTERSQSQEFHVLLILVILITTIFFCHSLVRLCMMIINPPREQDYRRRELPSMAGPGGFANPPVPIRVALARDEEAAGIETEATKMPPPAYGLWRESVRVDPNRIFWQRNNEPQPPTPQIPRPSQDRRPVTARPPSYMSDDGVDYVLEAEGRSTVPTVEVPLPVHPSERGRAWPRP</sequence>
<gene>
    <name evidence="3" type="ORF">BJ875DRAFT_374899</name>
</gene>
<evidence type="ECO:0000313" key="4">
    <source>
        <dbReference type="Proteomes" id="UP000824998"/>
    </source>
</evidence>
<name>A0A9P7YL64_9HELO</name>
<evidence type="ECO:0000256" key="2">
    <source>
        <dbReference type="SAM" id="Phobius"/>
    </source>
</evidence>
<dbReference type="Proteomes" id="UP000824998">
    <property type="component" value="Unassembled WGS sequence"/>
</dbReference>